<evidence type="ECO:0000313" key="13">
    <source>
        <dbReference type="Proteomes" id="UP000704176"/>
    </source>
</evidence>
<comment type="caution">
    <text evidence="12">The sequence shown here is derived from an EMBL/GenBank/DDBJ whole genome shotgun (WGS) entry which is preliminary data.</text>
</comment>
<evidence type="ECO:0000256" key="8">
    <source>
        <dbReference type="ARBA" id="ARBA00023136"/>
    </source>
</evidence>
<accession>A0ABS7VWR3</accession>
<evidence type="ECO:0000256" key="6">
    <source>
        <dbReference type="ARBA" id="ARBA00022692"/>
    </source>
</evidence>
<keyword evidence="4 9" id="KW-1003">Cell membrane</keyword>
<dbReference type="InterPro" id="IPR006144">
    <property type="entry name" value="Secretion_HlyD_CS"/>
</dbReference>
<feature type="domain" description="AprE-like beta-barrel" evidence="11">
    <location>
        <begin position="346"/>
        <end position="442"/>
    </location>
</feature>
<dbReference type="EMBL" id="JAIRBM010000036">
    <property type="protein sequence ID" value="MBZ6079402.1"/>
    <property type="molecule type" value="Genomic_DNA"/>
</dbReference>
<dbReference type="PROSITE" id="PS00543">
    <property type="entry name" value="HLYD_FAMILY"/>
    <property type="match status" value="1"/>
</dbReference>
<sequence length="465" mass="51481">MIPYRPTPGEKVPAPQILPPAPKKRPAHVVEFQPDAIEVEERAPPRIARLTLYLTTALIGTAVLWASLTEIDEIATAKGKLITTEPNIVIQPLENSVIRSIKVNVGQSVTAGQILAVLDPTFTEADVQQLQTRFSAADAMVRRLEAELSGRIYLPSDPSSTEQIVEARLAAQRKSFSESRLRNLDEEIARSEASLAKSRQEEAILQQRLKGIQDIEEMRTVLLEHQTGSKLNLLQARDMRLDVEATLARTKGAQIEAGHELEKAKSQRQEFLDDFTRATLESLVDARGRRDAAAEELKKAELRRNLVSLTSPADAIVLEVAQRSVGSVMRQAEPLFVLVPRNVPLEAEVSIEPKDIGHVSTGQSARIKFEAFPFQKHGTAIGTVRTISHDAFPGDPKESGSQANSALLYRARLSLDDTKLHDIPNDFQLLPGMSVQAEVKIGRRSVISYFLYPLLRGLDEGIRER</sequence>
<evidence type="ECO:0000256" key="1">
    <source>
        <dbReference type="ARBA" id="ARBA00004377"/>
    </source>
</evidence>
<reference evidence="12 13" key="1">
    <citation type="submission" date="2021-09" db="EMBL/GenBank/DDBJ databases">
        <title>The complete genome sequence of a new microorganism.</title>
        <authorList>
            <person name="Zi Z."/>
        </authorList>
    </citation>
    <scope>NUCLEOTIDE SEQUENCE [LARGE SCALE GENOMIC DNA]</scope>
    <source>
        <strain evidence="12 13">WGZ8</strain>
    </source>
</reference>
<organism evidence="12 13">
    <name type="scientific">Microvirga puerhi</name>
    <dbReference type="NCBI Taxonomy" id="2876078"/>
    <lineage>
        <taxon>Bacteria</taxon>
        <taxon>Pseudomonadati</taxon>
        <taxon>Pseudomonadota</taxon>
        <taxon>Alphaproteobacteria</taxon>
        <taxon>Hyphomicrobiales</taxon>
        <taxon>Methylobacteriaceae</taxon>
        <taxon>Microvirga</taxon>
    </lineage>
</organism>
<keyword evidence="8" id="KW-0472">Membrane</keyword>
<evidence type="ECO:0000256" key="10">
    <source>
        <dbReference type="SAM" id="MobiDB-lite"/>
    </source>
</evidence>
<evidence type="ECO:0000256" key="2">
    <source>
        <dbReference type="ARBA" id="ARBA00009477"/>
    </source>
</evidence>
<evidence type="ECO:0000256" key="3">
    <source>
        <dbReference type="ARBA" id="ARBA00022448"/>
    </source>
</evidence>
<evidence type="ECO:0000256" key="9">
    <source>
        <dbReference type="RuleBase" id="RU365093"/>
    </source>
</evidence>
<evidence type="ECO:0000313" key="12">
    <source>
        <dbReference type="EMBL" id="MBZ6079402.1"/>
    </source>
</evidence>
<dbReference type="InterPro" id="IPR050739">
    <property type="entry name" value="MFP"/>
</dbReference>
<name>A0ABS7VWR3_9HYPH</name>
<dbReference type="Gene3D" id="2.40.50.100">
    <property type="match status" value="1"/>
</dbReference>
<dbReference type="InterPro" id="IPR058982">
    <property type="entry name" value="Beta-barrel_AprE"/>
</dbReference>
<comment type="subcellular location">
    <subcellularLocation>
        <location evidence="1 9">Cell inner membrane</location>
        <topology evidence="1 9">Single-pass membrane protein</topology>
    </subcellularLocation>
</comment>
<gene>
    <name evidence="12" type="ORF">K9B37_24405</name>
</gene>
<proteinExistence type="inferred from homology"/>
<keyword evidence="13" id="KW-1185">Reference proteome</keyword>
<evidence type="ECO:0000256" key="4">
    <source>
        <dbReference type="ARBA" id="ARBA00022475"/>
    </source>
</evidence>
<keyword evidence="5 9" id="KW-0997">Cell inner membrane</keyword>
<keyword evidence="7" id="KW-1133">Transmembrane helix</keyword>
<dbReference type="Proteomes" id="UP000704176">
    <property type="component" value="Unassembled WGS sequence"/>
</dbReference>
<comment type="similarity">
    <text evidence="2 9">Belongs to the membrane fusion protein (MFP) (TC 8.A.1) family.</text>
</comment>
<dbReference type="PRINTS" id="PR01490">
    <property type="entry name" value="RTXTOXIND"/>
</dbReference>
<evidence type="ECO:0000256" key="5">
    <source>
        <dbReference type="ARBA" id="ARBA00022519"/>
    </source>
</evidence>
<evidence type="ECO:0000256" key="7">
    <source>
        <dbReference type="ARBA" id="ARBA00022989"/>
    </source>
</evidence>
<keyword evidence="3 9" id="KW-0813">Transport</keyword>
<dbReference type="Pfam" id="PF26002">
    <property type="entry name" value="Beta-barrel_AprE"/>
    <property type="match status" value="1"/>
</dbReference>
<keyword evidence="6" id="KW-0812">Transmembrane</keyword>
<dbReference type="Gene3D" id="2.40.30.170">
    <property type="match status" value="1"/>
</dbReference>
<dbReference type="InterPro" id="IPR010129">
    <property type="entry name" value="T1SS_HlyD"/>
</dbReference>
<dbReference type="RefSeq" id="WP_224316417.1">
    <property type="nucleotide sequence ID" value="NZ_JAIRBM010000036.1"/>
</dbReference>
<feature type="region of interest" description="Disordered" evidence="10">
    <location>
        <begin position="1"/>
        <end position="25"/>
    </location>
</feature>
<dbReference type="PANTHER" id="PTHR30386:SF27">
    <property type="entry name" value="MEMBRANE FUSION PROTEIN (MFP) FAMILY PROTEIN"/>
    <property type="match status" value="1"/>
</dbReference>
<dbReference type="NCBIfam" id="TIGR01843">
    <property type="entry name" value="type_I_hlyD"/>
    <property type="match status" value="1"/>
</dbReference>
<protein>
    <recommendedName>
        <fullName evidence="9">Membrane fusion protein (MFP) family protein</fullName>
    </recommendedName>
</protein>
<evidence type="ECO:0000259" key="11">
    <source>
        <dbReference type="Pfam" id="PF26002"/>
    </source>
</evidence>
<dbReference type="PANTHER" id="PTHR30386">
    <property type="entry name" value="MEMBRANE FUSION SUBUNIT OF EMRAB-TOLC MULTIDRUG EFFLUX PUMP"/>
    <property type="match status" value="1"/>
</dbReference>